<dbReference type="AlphaFoldDB" id="A0A2D0N3C5"/>
<sequence length="197" mass="23651">MSGSRSDQLAEIAYRIKVDFSPEDDWGLINLLEDFKLFRRGFRKTISNVFRSRDDFLETDLRVFDYQYTISTGKTSKRFRQTVFFADSRKLGLPEFRMKPELFIHKIGALLGFEDINFEEFPEFSRQYYLKSSDEQYLRASMHDGILRFFSVEKGWRVEGVNYYLIFYKKDVLFPPQEIKAFYEKGTQVFELFRDKD</sequence>
<evidence type="ECO:0000313" key="2">
    <source>
        <dbReference type="Proteomes" id="UP000223913"/>
    </source>
</evidence>
<proteinExistence type="predicted"/>
<keyword evidence="2" id="KW-1185">Reference proteome</keyword>
<dbReference type="RefSeq" id="WP_099153662.1">
    <property type="nucleotide sequence ID" value="NZ_PDUD01000035.1"/>
</dbReference>
<protein>
    <submittedName>
        <fullName evidence="1">Uncharacterized protein</fullName>
    </submittedName>
</protein>
<accession>A0A2D0N3C5</accession>
<organism evidence="1 2">
    <name type="scientific">Flavilitoribacter nigricans (strain ATCC 23147 / DSM 23189 / NBRC 102662 / NCIMB 1420 / SS-2)</name>
    <name type="common">Lewinella nigricans</name>
    <dbReference type="NCBI Taxonomy" id="1122177"/>
    <lineage>
        <taxon>Bacteria</taxon>
        <taxon>Pseudomonadati</taxon>
        <taxon>Bacteroidota</taxon>
        <taxon>Saprospiria</taxon>
        <taxon>Saprospirales</taxon>
        <taxon>Lewinellaceae</taxon>
        <taxon>Flavilitoribacter</taxon>
    </lineage>
</organism>
<dbReference type="OrthoDB" id="1491211at2"/>
<evidence type="ECO:0000313" key="1">
    <source>
        <dbReference type="EMBL" id="PHN02947.1"/>
    </source>
</evidence>
<comment type="caution">
    <text evidence="1">The sequence shown here is derived from an EMBL/GenBank/DDBJ whole genome shotgun (WGS) entry which is preliminary data.</text>
</comment>
<gene>
    <name evidence="1" type="ORF">CRP01_29520</name>
</gene>
<dbReference type="Proteomes" id="UP000223913">
    <property type="component" value="Unassembled WGS sequence"/>
</dbReference>
<reference evidence="1 2" key="1">
    <citation type="submission" date="2017-10" db="EMBL/GenBank/DDBJ databases">
        <title>The draft genome sequence of Lewinella nigricans NBRC 102662.</title>
        <authorList>
            <person name="Wang K."/>
        </authorList>
    </citation>
    <scope>NUCLEOTIDE SEQUENCE [LARGE SCALE GENOMIC DNA]</scope>
    <source>
        <strain evidence="1 2">NBRC 102662</strain>
    </source>
</reference>
<name>A0A2D0N3C5_FLAN2</name>
<dbReference type="EMBL" id="PDUD01000035">
    <property type="protein sequence ID" value="PHN02947.1"/>
    <property type="molecule type" value="Genomic_DNA"/>
</dbReference>